<evidence type="ECO:0000256" key="5">
    <source>
        <dbReference type="ARBA" id="ARBA00022989"/>
    </source>
</evidence>
<accession>A0A804JVB3</accession>
<dbReference type="Gramene" id="Ma07_t13120.1">
    <property type="protein sequence ID" value="Ma07_p13120.1"/>
    <property type="gene ID" value="Ma07_g13120"/>
</dbReference>
<evidence type="ECO:0000256" key="1">
    <source>
        <dbReference type="ARBA" id="ARBA00004162"/>
    </source>
</evidence>
<evidence type="ECO:0008006" key="10">
    <source>
        <dbReference type="Google" id="ProtNLM"/>
    </source>
</evidence>
<proteinExistence type="inferred from homology"/>
<evidence type="ECO:0000313" key="8">
    <source>
        <dbReference type="EnsemblPlants" id="Ma07_p13120.1"/>
    </source>
</evidence>
<evidence type="ECO:0000256" key="3">
    <source>
        <dbReference type="ARBA" id="ARBA00022475"/>
    </source>
</evidence>
<dbReference type="AlphaFoldDB" id="A0A804JVB3"/>
<keyword evidence="5" id="KW-1133">Transmembrane helix</keyword>
<dbReference type="InterPro" id="IPR051525">
    <property type="entry name" value="DVL_RTFL_regulatory"/>
</dbReference>
<evidence type="ECO:0000313" key="9">
    <source>
        <dbReference type="Proteomes" id="UP000012960"/>
    </source>
</evidence>
<dbReference type="Pfam" id="PF08137">
    <property type="entry name" value="DVL"/>
    <property type="match status" value="1"/>
</dbReference>
<evidence type="ECO:0000256" key="2">
    <source>
        <dbReference type="ARBA" id="ARBA00022473"/>
    </source>
</evidence>
<dbReference type="OMA" id="FENYKCK"/>
<keyword evidence="4" id="KW-0812">Transmembrane</keyword>
<keyword evidence="9" id="KW-1185">Reference proteome</keyword>
<dbReference type="Proteomes" id="UP000012960">
    <property type="component" value="Unplaced"/>
</dbReference>
<dbReference type="GO" id="GO:0048367">
    <property type="term" value="P:shoot system development"/>
    <property type="evidence" value="ECO:0007669"/>
    <property type="project" value="UniProtKB-ARBA"/>
</dbReference>
<dbReference type="EnsemblPlants" id="Ma07_t13120.1">
    <property type="protein sequence ID" value="Ma07_p13120.1"/>
    <property type="gene ID" value="Ma07_g13120"/>
</dbReference>
<evidence type="ECO:0000256" key="7">
    <source>
        <dbReference type="ARBA" id="ARBA00024340"/>
    </source>
</evidence>
<comment type="similarity">
    <text evidence="7">Belongs to the DVL/RTFL small polypeptides family.</text>
</comment>
<dbReference type="GO" id="GO:0008285">
    <property type="term" value="P:negative regulation of cell population proliferation"/>
    <property type="evidence" value="ECO:0007669"/>
    <property type="project" value="InterPro"/>
</dbReference>
<keyword evidence="6" id="KW-0472">Membrane</keyword>
<dbReference type="InterPro" id="IPR012552">
    <property type="entry name" value="DVL"/>
</dbReference>
<protein>
    <recommendedName>
        <fullName evidence="10">DEVIL-like protein</fullName>
    </recommendedName>
</protein>
<name>A0A804JVB3_MUSAM</name>
<dbReference type="PANTHER" id="PTHR33102">
    <property type="entry name" value="DVL19-RELATED-RELATED"/>
    <property type="match status" value="1"/>
</dbReference>
<comment type="subcellular location">
    <subcellularLocation>
        <location evidence="1">Cell membrane</location>
        <topology evidence="1">Single-pass membrane protein</topology>
    </subcellularLocation>
</comment>
<evidence type="ECO:0000256" key="4">
    <source>
        <dbReference type="ARBA" id="ARBA00022692"/>
    </source>
</evidence>
<sequence length="57" mass="6892">MAASSYYYCSYSEGMQSRRLSSNESGLRRRCLMMVKQQRTRFYILRRCVSLLLCWHD</sequence>
<dbReference type="GO" id="GO:0005886">
    <property type="term" value="C:plasma membrane"/>
    <property type="evidence" value="ECO:0007669"/>
    <property type="project" value="UniProtKB-SubCell"/>
</dbReference>
<evidence type="ECO:0000256" key="6">
    <source>
        <dbReference type="ARBA" id="ARBA00023136"/>
    </source>
</evidence>
<reference evidence="8" key="1">
    <citation type="submission" date="2021-05" db="UniProtKB">
        <authorList>
            <consortium name="EnsemblPlants"/>
        </authorList>
    </citation>
    <scope>IDENTIFICATION</scope>
    <source>
        <strain evidence="8">subsp. malaccensis</strain>
    </source>
</reference>
<dbReference type="InParanoid" id="A0A804JVB3"/>
<organism evidence="8 9">
    <name type="scientific">Musa acuminata subsp. malaccensis</name>
    <name type="common">Wild banana</name>
    <name type="synonym">Musa malaccensis</name>
    <dbReference type="NCBI Taxonomy" id="214687"/>
    <lineage>
        <taxon>Eukaryota</taxon>
        <taxon>Viridiplantae</taxon>
        <taxon>Streptophyta</taxon>
        <taxon>Embryophyta</taxon>
        <taxon>Tracheophyta</taxon>
        <taxon>Spermatophyta</taxon>
        <taxon>Magnoliopsida</taxon>
        <taxon>Liliopsida</taxon>
        <taxon>Zingiberales</taxon>
        <taxon>Musaceae</taxon>
        <taxon>Musa</taxon>
    </lineage>
</organism>
<keyword evidence="2" id="KW-0217">Developmental protein</keyword>
<keyword evidence="3" id="KW-1003">Cell membrane</keyword>